<reference evidence="1" key="1">
    <citation type="submission" date="2014-11" db="EMBL/GenBank/DDBJ databases">
        <authorList>
            <person name="Amaro Gonzalez C."/>
        </authorList>
    </citation>
    <scope>NUCLEOTIDE SEQUENCE</scope>
</reference>
<protein>
    <submittedName>
        <fullName evidence="1">Uncharacterized protein</fullName>
    </submittedName>
</protein>
<name>A0A0E9UPJ0_ANGAN</name>
<proteinExistence type="predicted"/>
<dbReference type="EMBL" id="GBXM01041724">
    <property type="protein sequence ID" value="JAH66853.1"/>
    <property type="molecule type" value="Transcribed_RNA"/>
</dbReference>
<organism evidence="1">
    <name type="scientific">Anguilla anguilla</name>
    <name type="common">European freshwater eel</name>
    <name type="synonym">Muraena anguilla</name>
    <dbReference type="NCBI Taxonomy" id="7936"/>
    <lineage>
        <taxon>Eukaryota</taxon>
        <taxon>Metazoa</taxon>
        <taxon>Chordata</taxon>
        <taxon>Craniata</taxon>
        <taxon>Vertebrata</taxon>
        <taxon>Euteleostomi</taxon>
        <taxon>Actinopterygii</taxon>
        <taxon>Neopterygii</taxon>
        <taxon>Teleostei</taxon>
        <taxon>Anguilliformes</taxon>
        <taxon>Anguillidae</taxon>
        <taxon>Anguilla</taxon>
    </lineage>
</organism>
<reference evidence="1" key="2">
    <citation type="journal article" date="2015" name="Fish Shellfish Immunol.">
        <title>Early steps in the European eel (Anguilla anguilla)-Vibrio vulnificus interaction in the gills: Role of the RtxA13 toxin.</title>
        <authorList>
            <person name="Callol A."/>
            <person name="Pajuelo D."/>
            <person name="Ebbesson L."/>
            <person name="Teles M."/>
            <person name="MacKenzie S."/>
            <person name="Amaro C."/>
        </authorList>
    </citation>
    <scope>NUCLEOTIDE SEQUENCE</scope>
</reference>
<sequence>MITLHRQTAGYR</sequence>
<accession>A0A0E9UPJ0</accession>
<evidence type="ECO:0000313" key="1">
    <source>
        <dbReference type="EMBL" id="JAH66853.1"/>
    </source>
</evidence>